<accession>A0ABN2B6T2</accession>
<evidence type="ECO:0000256" key="6">
    <source>
        <dbReference type="PIRNR" id="PIRNR002030"/>
    </source>
</evidence>
<name>A0ABN2B6T2_9ACTN</name>
<dbReference type="InterPro" id="IPR012292">
    <property type="entry name" value="Globin/Proto"/>
</dbReference>
<evidence type="ECO:0000313" key="7">
    <source>
        <dbReference type="EMBL" id="GAA1534984.1"/>
    </source>
</evidence>
<dbReference type="RefSeq" id="WP_344505806.1">
    <property type="nucleotide sequence ID" value="NZ_BAAAQD010000013.1"/>
</dbReference>
<dbReference type="Gene3D" id="1.10.490.10">
    <property type="entry name" value="Globins"/>
    <property type="match status" value="1"/>
</dbReference>
<protein>
    <recommendedName>
        <fullName evidence="6">Group 1 truncated hemoglobin</fullName>
    </recommendedName>
</protein>
<dbReference type="CDD" id="cd00454">
    <property type="entry name" value="TrHb1_N"/>
    <property type="match status" value="1"/>
</dbReference>
<evidence type="ECO:0000256" key="4">
    <source>
        <dbReference type="ARBA" id="ARBA00022723"/>
    </source>
</evidence>
<proteinExistence type="inferred from homology"/>
<evidence type="ECO:0000256" key="5">
    <source>
        <dbReference type="ARBA" id="ARBA00023004"/>
    </source>
</evidence>
<keyword evidence="8" id="KW-1185">Reference proteome</keyword>
<evidence type="ECO:0000313" key="8">
    <source>
        <dbReference type="Proteomes" id="UP001501470"/>
    </source>
</evidence>
<keyword evidence="3 6" id="KW-0349">Heme</keyword>
<comment type="caution">
    <text evidence="7">The sequence shown here is derived from an EMBL/GenBank/DDBJ whole genome shotgun (WGS) entry which is preliminary data.</text>
</comment>
<reference evidence="7 8" key="1">
    <citation type="journal article" date="2019" name="Int. J. Syst. Evol. Microbiol.">
        <title>The Global Catalogue of Microorganisms (GCM) 10K type strain sequencing project: providing services to taxonomists for standard genome sequencing and annotation.</title>
        <authorList>
            <consortium name="The Broad Institute Genomics Platform"/>
            <consortium name="The Broad Institute Genome Sequencing Center for Infectious Disease"/>
            <person name="Wu L."/>
            <person name="Ma J."/>
        </authorList>
    </citation>
    <scope>NUCLEOTIDE SEQUENCE [LARGE SCALE GENOMIC DNA]</scope>
    <source>
        <strain evidence="7 8">JCM 15933</strain>
    </source>
</reference>
<dbReference type="InterPro" id="IPR001486">
    <property type="entry name" value="Hemoglobin_trunc"/>
</dbReference>
<dbReference type="InterPro" id="IPR016339">
    <property type="entry name" value="Hemoglobin_trunc_I"/>
</dbReference>
<comment type="similarity">
    <text evidence="1 6">Belongs to the truncated hemoglobin family. Group I subfamily.</text>
</comment>
<dbReference type="SUPFAM" id="SSF46458">
    <property type="entry name" value="Globin-like"/>
    <property type="match status" value="1"/>
</dbReference>
<keyword evidence="2 6" id="KW-0813">Transport</keyword>
<dbReference type="Proteomes" id="UP001501470">
    <property type="component" value="Unassembled WGS sequence"/>
</dbReference>
<evidence type="ECO:0000256" key="3">
    <source>
        <dbReference type="ARBA" id="ARBA00022617"/>
    </source>
</evidence>
<evidence type="ECO:0000256" key="2">
    <source>
        <dbReference type="ARBA" id="ARBA00022448"/>
    </source>
</evidence>
<gene>
    <name evidence="7" type="primary">glbN</name>
    <name evidence="7" type="ORF">GCM10009827_061500</name>
</gene>
<sequence>MSIYDTIGGAAAVQAAVEQFYARVLTDPRLESFFTGVDVQRLKTHQRAFITAALGGPQIFAGRDMAAAHAGLGITDADFDAVVAHLAGTLTDLGVADDQVAQIGAALAPLRGQIVTTTDSVVAP</sequence>
<dbReference type="Pfam" id="PF01152">
    <property type="entry name" value="Bac_globin"/>
    <property type="match status" value="1"/>
</dbReference>
<dbReference type="PIRSF" id="PIRSF002030">
    <property type="entry name" value="Globin_Protozoa/Cyanobacteria"/>
    <property type="match status" value="1"/>
</dbReference>
<comment type="cofactor">
    <cofactor evidence="6">
        <name>heme</name>
        <dbReference type="ChEBI" id="CHEBI:30413"/>
    </cofactor>
</comment>
<evidence type="ECO:0000256" key="1">
    <source>
        <dbReference type="ARBA" id="ARBA00009660"/>
    </source>
</evidence>
<dbReference type="EMBL" id="BAAAQD010000013">
    <property type="protein sequence ID" value="GAA1534984.1"/>
    <property type="molecule type" value="Genomic_DNA"/>
</dbReference>
<keyword evidence="6" id="KW-0561">Oxygen transport</keyword>
<keyword evidence="4 6" id="KW-0479">Metal-binding</keyword>
<organism evidence="7 8">
    <name type="scientific">Dactylosporangium maewongense</name>
    <dbReference type="NCBI Taxonomy" id="634393"/>
    <lineage>
        <taxon>Bacteria</taxon>
        <taxon>Bacillati</taxon>
        <taxon>Actinomycetota</taxon>
        <taxon>Actinomycetes</taxon>
        <taxon>Micromonosporales</taxon>
        <taxon>Micromonosporaceae</taxon>
        <taxon>Dactylosporangium</taxon>
    </lineage>
</organism>
<dbReference type="InterPro" id="IPR009050">
    <property type="entry name" value="Globin-like_sf"/>
</dbReference>
<keyword evidence="5 6" id="KW-0408">Iron</keyword>